<sequence length="68" mass="7686">KALSQLSDAELKALLQPPGNKKEKDPRFLDLESLLPGIVKELKEPHTTMEYLWEQLLTITENAVISVN</sequence>
<dbReference type="Proteomes" id="UP000524246">
    <property type="component" value="Unassembled WGS sequence"/>
</dbReference>
<feature type="non-terminal residue" evidence="1">
    <location>
        <position position="1"/>
    </location>
</feature>
<dbReference type="AlphaFoldDB" id="A0A7X9FT48"/>
<comment type="caution">
    <text evidence="1">The sequence shown here is derived from an EMBL/GenBank/DDBJ whole genome shotgun (WGS) entry which is preliminary data.</text>
</comment>
<accession>A0A7X9FT48</accession>
<evidence type="ECO:0000313" key="1">
    <source>
        <dbReference type="EMBL" id="NMC63833.1"/>
    </source>
</evidence>
<evidence type="ECO:0000313" key="2">
    <source>
        <dbReference type="Proteomes" id="UP000524246"/>
    </source>
</evidence>
<name>A0A7X9FT48_9DELT</name>
<reference evidence="1 2" key="1">
    <citation type="journal article" date="2020" name="Biotechnol. Biofuels">
        <title>New insights from the biogas microbiome by comprehensive genome-resolved metagenomics of nearly 1600 species originating from multiple anaerobic digesters.</title>
        <authorList>
            <person name="Campanaro S."/>
            <person name="Treu L."/>
            <person name="Rodriguez-R L.M."/>
            <person name="Kovalovszki A."/>
            <person name="Ziels R.M."/>
            <person name="Maus I."/>
            <person name="Zhu X."/>
            <person name="Kougias P.G."/>
            <person name="Basile A."/>
            <person name="Luo G."/>
            <person name="Schluter A."/>
            <person name="Konstantinidis K.T."/>
            <person name="Angelidaki I."/>
        </authorList>
    </citation>
    <scope>NUCLEOTIDE SEQUENCE [LARGE SCALE GENOMIC DNA]</scope>
    <source>
        <strain evidence="1">AS27yjCOA_65</strain>
    </source>
</reference>
<proteinExistence type="predicted"/>
<gene>
    <name evidence="1" type="ORF">GYA55_11780</name>
</gene>
<dbReference type="EMBL" id="JAAZON010000536">
    <property type="protein sequence ID" value="NMC63833.1"/>
    <property type="molecule type" value="Genomic_DNA"/>
</dbReference>
<organism evidence="1 2">
    <name type="scientific">SAR324 cluster bacterium</name>
    <dbReference type="NCBI Taxonomy" id="2024889"/>
    <lineage>
        <taxon>Bacteria</taxon>
        <taxon>Deltaproteobacteria</taxon>
        <taxon>SAR324 cluster</taxon>
    </lineage>
</organism>
<protein>
    <submittedName>
        <fullName evidence="1">Uncharacterized protein</fullName>
    </submittedName>
</protein>